<name>A0A1J6IUS1_NICAT</name>
<dbReference type="AlphaFoldDB" id="A0A1J6IUS1"/>
<reference evidence="2" key="1">
    <citation type="submission" date="2016-11" db="EMBL/GenBank/DDBJ databases">
        <title>The genome of Nicotiana attenuata.</title>
        <authorList>
            <person name="Xu S."/>
            <person name="Brockmoeller T."/>
            <person name="Gaquerel E."/>
            <person name="Navarro A."/>
            <person name="Kuhl H."/>
            <person name="Gase K."/>
            <person name="Ling Z."/>
            <person name="Zhou W."/>
            <person name="Kreitzer C."/>
            <person name="Stanke M."/>
            <person name="Tang H."/>
            <person name="Lyons E."/>
            <person name="Pandey P."/>
            <person name="Pandey S.P."/>
            <person name="Timmermann B."/>
            <person name="Baldwin I.T."/>
        </authorList>
    </citation>
    <scope>NUCLEOTIDE SEQUENCE [LARGE SCALE GENOMIC DNA]</scope>
    <source>
        <strain evidence="2">UT</strain>
    </source>
</reference>
<dbReference type="Proteomes" id="UP000187609">
    <property type="component" value="Unassembled WGS sequence"/>
</dbReference>
<organism evidence="2 3">
    <name type="scientific">Nicotiana attenuata</name>
    <name type="common">Coyote tobacco</name>
    <dbReference type="NCBI Taxonomy" id="49451"/>
    <lineage>
        <taxon>Eukaryota</taxon>
        <taxon>Viridiplantae</taxon>
        <taxon>Streptophyta</taxon>
        <taxon>Embryophyta</taxon>
        <taxon>Tracheophyta</taxon>
        <taxon>Spermatophyta</taxon>
        <taxon>Magnoliopsida</taxon>
        <taxon>eudicotyledons</taxon>
        <taxon>Gunneridae</taxon>
        <taxon>Pentapetalae</taxon>
        <taxon>asterids</taxon>
        <taxon>lamiids</taxon>
        <taxon>Solanales</taxon>
        <taxon>Solanaceae</taxon>
        <taxon>Nicotianoideae</taxon>
        <taxon>Nicotianeae</taxon>
        <taxon>Nicotiana</taxon>
    </lineage>
</organism>
<feature type="region of interest" description="Disordered" evidence="1">
    <location>
        <begin position="251"/>
        <end position="280"/>
    </location>
</feature>
<dbReference type="Gramene" id="OIT08550">
    <property type="protein sequence ID" value="OIT08550"/>
    <property type="gene ID" value="A4A49_63012"/>
</dbReference>
<feature type="compositionally biased region" description="Polar residues" evidence="1">
    <location>
        <begin position="374"/>
        <end position="385"/>
    </location>
</feature>
<feature type="compositionally biased region" description="Basic and acidic residues" evidence="1">
    <location>
        <begin position="251"/>
        <end position="266"/>
    </location>
</feature>
<evidence type="ECO:0000313" key="3">
    <source>
        <dbReference type="Proteomes" id="UP000187609"/>
    </source>
</evidence>
<evidence type="ECO:0000256" key="1">
    <source>
        <dbReference type="SAM" id="MobiDB-lite"/>
    </source>
</evidence>
<sequence length="405" mass="42987">MPVSLIGDQSDIVENSKVEISAAKGNTGDIDARFDKSLLIDTCRGDVNANLNTTRTKQRGKESAATDVTLTEATTKNNLVIRGSNGNDVGENAVIDKGPPNPSRDVPASQALASIFNAVNPIVAAYKLARTTALVLDFDRGGELVKSKEKAGDASVSKGVNIAALAKSSTAEMRAAQVVNLKATTDGDATGVIFLDGKIAADGEAMATNCTQLQEPLTGQPSSGAQNDCFMTVNTGQSFATVSNVKEVLHEDVKGDNRGEDNEEGWRSITRKSNNQQPNTAMISISQASTNELSASKDQQGVTSAIVVKSKAWADRVDEQEDINDPDFVHSRQQQIAAVDATGSSSTMVTKALISDQDRALLDILGSPKHQRCAYSTGSKTTSQKIKAKRHEPSSAKRVKRQEPL</sequence>
<protein>
    <submittedName>
        <fullName evidence="2">Uncharacterized protein</fullName>
    </submittedName>
</protein>
<keyword evidence="3" id="KW-1185">Reference proteome</keyword>
<feature type="compositionally biased region" description="Basic and acidic residues" evidence="1">
    <location>
        <begin position="391"/>
        <end position="405"/>
    </location>
</feature>
<feature type="region of interest" description="Disordered" evidence="1">
    <location>
        <begin position="367"/>
        <end position="405"/>
    </location>
</feature>
<feature type="compositionally biased region" description="Polar residues" evidence="1">
    <location>
        <begin position="271"/>
        <end position="280"/>
    </location>
</feature>
<gene>
    <name evidence="2" type="ORF">A4A49_63012</name>
</gene>
<accession>A0A1J6IUS1</accession>
<evidence type="ECO:0000313" key="2">
    <source>
        <dbReference type="EMBL" id="OIT08550.1"/>
    </source>
</evidence>
<comment type="caution">
    <text evidence="2">The sequence shown here is derived from an EMBL/GenBank/DDBJ whole genome shotgun (WGS) entry which is preliminary data.</text>
</comment>
<dbReference type="EMBL" id="MJEQ01037183">
    <property type="protein sequence ID" value="OIT08550.1"/>
    <property type="molecule type" value="Genomic_DNA"/>
</dbReference>
<proteinExistence type="predicted"/>